<sequence>MVEAHVKDEGKECAEALKWEAEQRHLNPIGGAHAMYRQQLAMTDALNVDIENLNINIGNLNQQVEQRNQQILQLQLQPGNEQNAHIVGLTNQIATLTAQIGERDNRIAELETENQGLRDQNADYFFNQVFGPNPEP</sequence>
<comment type="caution">
    <text evidence="2">The sequence shown here is derived from an EMBL/GenBank/DDBJ whole genome shotgun (WGS) entry which is preliminary data.</text>
</comment>
<feature type="coiled-coil region" evidence="1">
    <location>
        <begin position="43"/>
        <end position="120"/>
    </location>
</feature>
<organism evidence="2 3">
    <name type="scientific">Trifolium pratense</name>
    <name type="common">Red clover</name>
    <dbReference type="NCBI Taxonomy" id="57577"/>
    <lineage>
        <taxon>Eukaryota</taxon>
        <taxon>Viridiplantae</taxon>
        <taxon>Streptophyta</taxon>
        <taxon>Embryophyta</taxon>
        <taxon>Tracheophyta</taxon>
        <taxon>Spermatophyta</taxon>
        <taxon>Magnoliopsida</taxon>
        <taxon>eudicotyledons</taxon>
        <taxon>Gunneridae</taxon>
        <taxon>Pentapetalae</taxon>
        <taxon>rosids</taxon>
        <taxon>fabids</taxon>
        <taxon>Fabales</taxon>
        <taxon>Fabaceae</taxon>
        <taxon>Papilionoideae</taxon>
        <taxon>50 kb inversion clade</taxon>
        <taxon>NPAAA clade</taxon>
        <taxon>Hologalegina</taxon>
        <taxon>IRL clade</taxon>
        <taxon>Trifolieae</taxon>
        <taxon>Trifolium</taxon>
    </lineage>
</organism>
<evidence type="ECO:0000256" key="1">
    <source>
        <dbReference type="SAM" id="Coils"/>
    </source>
</evidence>
<accession>A0A2K3KIT8</accession>
<reference evidence="2 3" key="1">
    <citation type="journal article" date="2014" name="Am. J. Bot.">
        <title>Genome assembly and annotation for red clover (Trifolium pratense; Fabaceae).</title>
        <authorList>
            <person name="Istvanek J."/>
            <person name="Jaros M."/>
            <person name="Krenek A."/>
            <person name="Repkova J."/>
        </authorList>
    </citation>
    <scope>NUCLEOTIDE SEQUENCE [LARGE SCALE GENOMIC DNA]</scope>
    <source>
        <strain evidence="3">cv. Tatra</strain>
        <tissue evidence="2">Young leaves</tissue>
    </source>
</reference>
<evidence type="ECO:0000313" key="2">
    <source>
        <dbReference type="EMBL" id="PNX66197.1"/>
    </source>
</evidence>
<dbReference type="Proteomes" id="UP000236291">
    <property type="component" value="Unassembled WGS sequence"/>
</dbReference>
<dbReference type="EMBL" id="ASHM01098184">
    <property type="protein sequence ID" value="PNX66197.1"/>
    <property type="molecule type" value="Genomic_DNA"/>
</dbReference>
<keyword evidence="1" id="KW-0175">Coiled coil</keyword>
<gene>
    <name evidence="2" type="ORF">L195_g054957</name>
</gene>
<proteinExistence type="predicted"/>
<evidence type="ECO:0000313" key="3">
    <source>
        <dbReference type="Proteomes" id="UP000236291"/>
    </source>
</evidence>
<name>A0A2K3KIT8_TRIPR</name>
<protein>
    <submittedName>
        <fullName evidence="2">Uncharacterized protein</fullName>
    </submittedName>
</protein>
<reference evidence="2 3" key="2">
    <citation type="journal article" date="2017" name="Front. Plant Sci.">
        <title>Gene Classification and Mining of Molecular Markers Useful in Red Clover (Trifolium pratense) Breeding.</title>
        <authorList>
            <person name="Istvanek J."/>
            <person name="Dluhosova J."/>
            <person name="Dluhos P."/>
            <person name="Patkova L."/>
            <person name="Nedelnik J."/>
            <person name="Repkova J."/>
        </authorList>
    </citation>
    <scope>NUCLEOTIDE SEQUENCE [LARGE SCALE GENOMIC DNA]</scope>
    <source>
        <strain evidence="3">cv. Tatra</strain>
        <tissue evidence="2">Young leaves</tissue>
    </source>
</reference>
<dbReference type="AlphaFoldDB" id="A0A2K3KIT8"/>